<comment type="caution">
    <text evidence="1">The sequence shown here is derived from an EMBL/GenBank/DDBJ whole genome shotgun (WGS) entry which is preliminary data.</text>
</comment>
<dbReference type="Proteomes" id="UP001219525">
    <property type="component" value="Unassembled WGS sequence"/>
</dbReference>
<dbReference type="AlphaFoldDB" id="A0AAD6Y9F2"/>
<proteinExistence type="predicted"/>
<evidence type="ECO:0008006" key="3">
    <source>
        <dbReference type="Google" id="ProtNLM"/>
    </source>
</evidence>
<keyword evidence="2" id="KW-1185">Reference proteome</keyword>
<evidence type="ECO:0000313" key="2">
    <source>
        <dbReference type="Proteomes" id="UP001219525"/>
    </source>
</evidence>
<name>A0AAD6Y9F2_9AGAR</name>
<protein>
    <recommendedName>
        <fullName evidence="3">F-box domain-containing protein</fullName>
    </recommendedName>
</protein>
<evidence type="ECO:0000313" key="1">
    <source>
        <dbReference type="EMBL" id="KAJ7208572.1"/>
    </source>
</evidence>
<sequence length="171" mass="19154">MSVTITPMPEMWAQQPWDTIPASNTWLEAGDGTTASPQSRKSTIRNLYSMSALAEQQKELETQLKAVMYPILSLPVEITARIFVECLPADRRKSMSSRHAPLLLMRVCRRWKDIAVSIPEYADQCLTAAEMLADSAQFLGYMFAMPILFENRIGSVPRSPNAGVGVQHFSF</sequence>
<accession>A0AAD6Y9F2</accession>
<dbReference type="CDD" id="cd09917">
    <property type="entry name" value="F-box_SF"/>
    <property type="match status" value="1"/>
</dbReference>
<gene>
    <name evidence="1" type="ORF">GGX14DRAFT_633386</name>
</gene>
<organism evidence="1 2">
    <name type="scientific">Mycena pura</name>
    <dbReference type="NCBI Taxonomy" id="153505"/>
    <lineage>
        <taxon>Eukaryota</taxon>
        <taxon>Fungi</taxon>
        <taxon>Dikarya</taxon>
        <taxon>Basidiomycota</taxon>
        <taxon>Agaricomycotina</taxon>
        <taxon>Agaricomycetes</taxon>
        <taxon>Agaricomycetidae</taxon>
        <taxon>Agaricales</taxon>
        <taxon>Marasmiineae</taxon>
        <taxon>Mycenaceae</taxon>
        <taxon>Mycena</taxon>
    </lineage>
</organism>
<dbReference type="EMBL" id="JARJCW010000033">
    <property type="protein sequence ID" value="KAJ7208572.1"/>
    <property type="molecule type" value="Genomic_DNA"/>
</dbReference>
<reference evidence="1" key="1">
    <citation type="submission" date="2023-03" db="EMBL/GenBank/DDBJ databases">
        <title>Massive genome expansion in bonnet fungi (Mycena s.s.) driven by repeated elements and novel gene families across ecological guilds.</title>
        <authorList>
            <consortium name="Lawrence Berkeley National Laboratory"/>
            <person name="Harder C.B."/>
            <person name="Miyauchi S."/>
            <person name="Viragh M."/>
            <person name="Kuo A."/>
            <person name="Thoen E."/>
            <person name="Andreopoulos B."/>
            <person name="Lu D."/>
            <person name="Skrede I."/>
            <person name="Drula E."/>
            <person name="Henrissat B."/>
            <person name="Morin E."/>
            <person name="Kohler A."/>
            <person name="Barry K."/>
            <person name="LaButti K."/>
            <person name="Morin E."/>
            <person name="Salamov A."/>
            <person name="Lipzen A."/>
            <person name="Mereny Z."/>
            <person name="Hegedus B."/>
            <person name="Baldrian P."/>
            <person name="Stursova M."/>
            <person name="Weitz H."/>
            <person name="Taylor A."/>
            <person name="Grigoriev I.V."/>
            <person name="Nagy L.G."/>
            <person name="Martin F."/>
            <person name="Kauserud H."/>
        </authorList>
    </citation>
    <scope>NUCLEOTIDE SEQUENCE</scope>
    <source>
        <strain evidence="1">9144</strain>
    </source>
</reference>